<dbReference type="PANTHER" id="PTHR30289:SF1">
    <property type="entry name" value="PEBP (PHOSPHATIDYLETHANOLAMINE-BINDING PROTEIN) FAMILY PROTEIN"/>
    <property type="match status" value="1"/>
</dbReference>
<protein>
    <submittedName>
        <fullName evidence="1">Phospholipid-binding protein, PBP family</fullName>
    </submittedName>
</protein>
<dbReference type="InterPro" id="IPR005247">
    <property type="entry name" value="YbhB_YbcL/LppC-like"/>
</dbReference>
<dbReference type="HOGENOM" id="CLU_083918_3_2_7"/>
<dbReference type="SUPFAM" id="SSF49777">
    <property type="entry name" value="PEBP-like"/>
    <property type="match status" value="1"/>
</dbReference>
<dbReference type="CDD" id="cd00865">
    <property type="entry name" value="PEBP_bact_arch"/>
    <property type="match status" value="1"/>
</dbReference>
<evidence type="ECO:0000313" key="1">
    <source>
        <dbReference type="EMBL" id="ABQ25843.1"/>
    </source>
</evidence>
<reference evidence="1 2" key="1">
    <citation type="submission" date="2007-05" db="EMBL/GenBank/DDBJ databases">
        <title>Complete sequence of Geobacter uraniireducens Rf4.</title>
        <authorList>
            <consortium name="US DOE Joint Genome Institute"/>
            <person name="Copeland A."/>
            <person name="Lucas S."/>
            <person name="Lapidus A."/>
            <person name="Barry K."/>
            <person name="Detter J.C."/>
            <person name="Glavina del Rio T."/>
            <person name="Hammon N."/>
            <person name="Israni S."/>
            <person name="Dalin E."/>
            <person name="Tice H."/>
            <person name="Pitluck S."/>
            <person name="Chertkov O."/>
            <person name="Brettin T."/>
            <person name="Bruce D."/>
            <person name="Han C."/>
            <person name="Schmutz J."/>
            <person name="Larimer F."/>
            <person name="Land M."/>
            <person name="Hauser L."/>
            <person name="Kyrpides N."/>
            <person name="Mikhailova N."/>
            <person name="Shelobolina E."/>
            <person name="Aklujkar M."/>
            <person name="Lovley D."/>
            <person name="Richardson P."/>
        </authorList>
    </citation>
    <scope>NUCLEOTIDE SEQUENCE [LARGE SCALE GENOMIC DNA]</scope>
    <source>
        <strain evidence="1 2">Rf4</strain>
    </source>
</reference>
<name>A5GEI8_GEOUR</name>
<dbReference type="Proteomes" id="UP000006695">
    <property type="component" value="Chromosome"/>
</dbReference>
<dbReference type="AlphaFoldDB" id="A5GEI8"/>
<dbReference type="Gene3D" id="3.90.280.10">
    <property type="entry name" value="PEBP-like"/>
    <property type="match status" value="1"/>
</dbReference>
<keyword evidence="2" id="KW-1185">Reference proteome</keyword>
<dbReference type="PANTHER" id="PTHR30289">
    <property type="entry name" value="UNCHARACTERIZED PROTEIN YBCL-RELATED"/>
    <property type="match status" value="1"/>
</dbReference>
<organism evidence="1 2">
    <name type="scientific">Geotalea uraniireducens (strain Rf4)</name>
    <name type="common">Geobacter uraniireducens</name>
    <dbReference type="NCBI Taxonomy" id="351605"/>
    <lineage>
        <taxon>Bacteria</taxon>
        <taxon>Pseudomonadati</taxon>
        <taxon>Thermodesulfobacteriota</taxon>
        <taxon>Desulfuromonadia</taxon>
        <taxon>Geobacterales</taxon>
        <taxon>Geobacteraceae</taxon>
        <taxon>Geotalea</taxon>
    </lineage>
</organism>
<dbReference type="RefSeq" id="WP_011938550.1">
    <property type="nucleotide sequence ID" value="NC_009483.1"/>
</dbReference>
<dbReference type="KEGG" id="gur:Gura_1648"/>
<dbReference type="NCBIfam" id="TIGR00481">
    <property type="entry name" value="YbhB/YbcL family Raf kinase inhibitor-like protein"/>
    <property type="match status" value="1"/>
</dbReference>
<dbReference type="Pfam" id="PF01161">
    <property type="entry name" value="PBP"/>
    <property type="match status" value="1"/>
</dbReference>
<dbReference type="InterPro" id="IPR036610">
    <property type="entry name" value="PEBP-like_sf"/>
</dbReference>
<gene>
    <name evidence="1" type="ordered locus">Gura_1648</name>
</gene>
<accession>A5GEI8</accession>
<dbReference type="OrthoDB" id="9797506at2"/>
<dbReference type="STRING" id="351605.Gura_1648"/>
<proteinExistence type="predicted"/>
<dbReference type="InterPro" id="IPR008914">
    <property type="entry name" value="PEBP"/>
</dbReference>
<evidence type="ECO:0000313" key="2">
    <source>
        <dbReference type="Proteomes" id="UP000006695"/>
    </source>
</evidence>
<dbReference type="EMBL" id="CP000698">
    <property type="protein sequence ID" value="ABQ25843.1"/>
    <property type="molecule type" value="Genomic_DNA"/>
</dbReference>
<sequence length="176" mass="19317">MRVQTALVILLAGMLMPATVMGKEGRKMGDLKITSPAFTNKGAIPARFTCDGQDLNPALAFDAVPVGTRSLALIVDDPDAPVGTWVHWVVWNIPPQTREIKENSIPNGAVQGLNDWKRNRYGGPCPPSGTHRYYFKLYALDTTLDLPSSTTKTALERAMEGHILAKGEIMGTYRRH</sequence>